<reference evidence="2 3" key="1">
    <citation type="submission" date="2024-06" db="EMBL/GenBank/DDBJ databases">
        <title>Complete genome of Phlyctema vagabunda strain 19-DSS-EL-015.</title>
        <authorList>
            <person name="Fiorenzani C."/>
        </authorList>
    </citation>
    <scope>NUCLEOTIDE SEQUENCE [LARGE SCALE GENOMIC DNA]</scope>
    <source>
        <strain evidence="2 3">19-DSS-EL-015</strain>
    </source>
</reference>
<organism evidence="2 3">
    <name type="scientific">Phlyctema vagabunda</name>
    <dbReference type="NCBI Taxonomy" id="108571"/>
    <lineage>
        <taxon>Eukaryota</taxon>
        <taxon>Fungi</taxon>
        <taxon>Dikarya</taxon>
        <taxon>Ascomycota</taxon>
        <taxon>Pezizomycotina</taxon>
        <taxon>Leotiomycetes</taxon>
        <taxon>Helotiales</taxon>
        <taxon>Dermateaceae</taxon>
        <taxon>Phlyctema</taxon>
    </lineage>
</organism>
<keyword evidence="1" id="KW-0812">Transmembrane</keyword>
<feature type="transmembrane region" description="Helical" evidence="1">
    <location>
        <begin position="48"/>
        <end position="69"/>
    </location>
</feature>
<keyword evidence="1" id="KW-0472">Membrane</keyword>
<keyword evidence="3" id="KW-1185">Reference proteome</keyword>
<protein>
    <submittedName>
        <fullName evidence="2">Uncharacterized protein</fullName>
    </submittedName>
</protein>
<comment type="caution">
    <text evidence="2">The sequence shown here is derived from an EMBL/GenBank/DDBJ whole genome shotgun (WGS) entry which is preliminary data.</text>
</comment>
<name>A0ABR4PYQ0_9HELO</name>
<keyword evidence="1" id="KW-1133">Transmembrane helix</keyword>
<gene>
    <name evidence="2" type="ORF">PVAG01_01812</name>
</gene>
<evidence type="ECO:0000313" key="2">
    <source>
        <dbReference type="EMBL" id="KAL3428303.1"/>
    </source>
</evidence>
<dbReference type="Proteomes" id="UP001629113">
    <property type="component" value="Unassembled WGS sequence"/>
</dbReference>
<sequence length="76" mass="8385">MPTPLDRALHSKNSFLAFGGLVTAAAVWSIWGQDMFPKETDPTGGMRIWAILVVGLVTLVAYKVVFQILKPGRRRS</sequence>
<accession>A0ABR4PYQ0</accession>
<dbReference type="EMBL" id="JBFCZG010000001">
    <property type="protein sequence ID" value="KAL3428303.1"/>
    <property type="molecule type" value="Genomic_DNA"/>
</dbReference>
<evidence type="ECO:0000313" key="3">
    <source>
        <dbReference type="Proteomes" id="UP001629113"/>
    </source>
</evidence>
<proteinExistence type="predicted"/>
<evidence type="ECO:0000256" key="1">
    <source>
        <dbReference type="SAM" id="Phobius"/>
    </source>
</evidence>